<evidence type="ECO:0008006" key="4">
    <source>
        <dbReference type="Google" id="ProtNLM"/>
    </source>
</evidence>
<dbReference type="KEGG" id="psti:SOO65_06575"/>
<gene>
    <name evidence="2" type="ORF">SOO65_06575</name>
</gene>
<name>A0AAX4HTU8_9BACT</name>
<keyword evidence="1" id="KW-0732">Signal</keyword>
<dbReference type="EMBL" id="CP139487">
    <property type="protein sequence ID" value="WPU66406.1"/>
    <property type="molecule type" value="Genomic_DNA"/>
</dbReference>
<reference evidence="2 3" key="1">
    <citation type="submission" date="2023-11" db="EMBL/GenBank/DDBJ databases">
        <title>Peredibacter starrii A3.12.</title>
        <authorList>
            <person name="Mitchell R.J."/>
        </authorList>
    </citation>
    <scope>NUCLEOTIDE SEQUENCE [LARGE SCALE GENOMIC DNA]</scope>
    <source>
        <strain evidence="2 3">A3.12</strain>
    </source>
</reference>
<keyword evidence="3" id="KW-1185">Reference proteome</keyword>
<accession>A0AAX4HTU8</accession>
<protein>
    <recommendedName>
        <fullName evidence="4">Superoxide dismutase copper/zinc binding domain-containing protein</fullName>
    </recommendedName>
</protein>
<sequence length="213" mass="22423">MKQNISSILFLSLTLLAACGKSGGKSNSGKSSNGLATIKEQQAQGNYRAILRPFNNHLSGFLPSGFAEINIAGDTVSFKTMLDDDARVIHLQSVHAGTRCPNAGDDINGDSYVDIKEAYAVVGKVLVPLDSDLNSTAGFYPLGGGYTYIEAASLKTLETDVKSRTGEKLNLTGRVVLLHGVNPATELPDSFGTLDGMTPQASAPIACGVIFKK</sequence>
<evidence type="ECO:0000256" key="1">
    <source>
        <dbReference type="SAM" id="SignalP"/>
    </source>
</evidence>
<dbReference type="PROSITE" id="PS51257">
    <property type="entry name" value="PROKAR_LIPOPROTEIN"/>
    <property type="match status" value="1"/>
</dbReference>
<dbReference type="Proteomes" id="UP001324634">
    <property type="component" value="Chromosome"/>
</dbReference>
<dbReference type="RefSeq" id="WP_321398581.1">
    <property type="nucleotide sequence ID" value="NZ_CP139487.1"/>
</dbReference>
<evidence type="ECO:0000313" key="2">
    <source>
        <dbReference type="EMBL" id="WPU66406.1"/>
    </source>
</evidence>
<organism evidence="2 3">
    <name type="scientific">Peredibacter starrii</name>
    <dbReference type="NCBI Taxonomy" id="28202"/>
    <lineage>
        <taxon>Bacteria</taxon>
        <taxon>Pseudomonadati</taxon>
        <taxon>Bdellovibrionota</taxon>
        <taxon>Bacteriovoracia</taxon>
        <taxon>Bacteriovoracales</taxon>
        <taxon>Bacteriovoracaceae</taxon>
        <taxon>Peredibacter</taxon>
    </lineage>
</organism>
<feature type="chain" id="PRO_5043410690" description="Superoxide dismutase copper/zinc binding domain-containing protein" evidence="1">
    <location>
        <begin position="18"/>
        <end position="213"/>
    </location>
</feature>
<proteinExistence type="predicted"/>
<feature type="signal peptide" evidence="1">
    <location>
        <begin position="1"/>
        <end position="17"/>
    </location>
</feature>
<evidence type="ECO:0000313" key="3">
    <source>
        <dbReference type="Proteomes" id="UP001324634"/>
    </source>
</evidence>
<dbReference type="AlphaFoldDB" id="A0AAX4HTU8"/>